<sequence>MSTMISRRYLRLLTDLALNDTPVFGQYARHTRSRLSLSSSCLLRQQRQFVRNGNAFVNPASRQFSTTAIRVASKKKNKLWLMRQSQDYEAQEAKVMMYKSRAAFKLLQIDDEFKLLKPGITVVDLGYAPGSWSQVAVAKTTPGGRVVGIDLLPAPPPKGASSIQGNFLDPGVQASIRRYLSDPARGRARVPPALISTAADKPTEHKPASKVTPPVLELDNTASQGYIAQERRDSRHDEEEEKADAAAGKPTQAEKERNTVDVVLSDMLMNTSGVSITDHARSMELCYAALKFCIDVLKPGGHFVCKFYQGSDDNTLFKKLEKAFTKVNKVKPDASREESKELYFVAQGKRPGITRAELGLEKQEVPLVTHMMSDEEKVILARKIRDAAPASKRAGYGWTPAAPK</sequence>
<name>A0AAV9VD82_9PEZI</name>
<evidence type="ECO:0000259" key="8">
    <source>
        <dbReference type="Pfam" id="PF01728"/>
    </source>
</evidence>
<dbReference type="Pfam" id="PF01728">
    <property type="entry name" value="FtsJ"/>
    <property type="match status" value="1"/>
</dbReference>
<keyword evidence="10" id="KW-1185">Reference proteome</keyword>
<dbReference type="GO" id="GO:0008650">
    <property type="term" value="F:rRNA (uridine-2'-O-)-methyltransferase activity"/>
    <property type="evidence" value="ECO:0007669"/>
    <property type="project" value="TreeGrafter"/>
</dbReference>
<evidence type="ECO:0000313" key="9">
    <source>
        <dbReference type="EMBL" id="KAK6359799.1"/>
    </source>
</evidence>
<keyword evidence="5" id="KW-0949">S-adenosyl-L-methionine</keyword>
<evidence type="ECO:0000256" key="2">
    <source>
        <dbReference type="ARBA" id="ARBA00022552"/>
    </source>
</evidence>
<evidence type="ECO:0000256" key="3">
    <source>
        <dbReference type="ARBA" id="ARBA00022603"/>
    </source>
</evidence>
<dbReference type="SUPFAM" id="SSF53335">
    <property type="entry name" value="S-adenosyl-L-methionine-dependent methyltransferases"/>
    <property type="match status" value="1"/>
</dbReference>
<evidence type="ECO:0000256" key="1">
    <source>
        <dbReference type="ARBA" id="ARBA00009258"/>
    </source>
</evidence>
<evidence type="ECO:0000256" key="7">
    <source>
        <dbReference type="SAM" id="MobiDB-lite"/>
    </source>
</evidence>
<dbReference type="InterPro" id="IPR029063">
    <property type="entry name" value="SAM-dependent_MTases_sf"/>
</dbReference>
<evidence type="ECO:0000256" key="5">
    <source>
        <dbReference type="ARBA" id="ARBA00022691"/>
    </source>
</evidence>
<keyword evidence="4" id="KW-0808">Transferase</keyword>
<feature type="region of interest" description="Disordered" evidence="7">
    <location>
        <begin position="183"/>
        <end position="258"/>
    </location>
</feature>
<evidence type="ECO:0000256" key="4">
    <source>
        <dbReference type="ARBA" id="ARBA00022679"/>
    </source>
</evidence>
<keyword evidence="3 9" id="KW-0489">Methyltransferase</keyword>
<dbReference type="InterPro" id="IPR050082">
    <property type="entry name" value="RNA_methyltr_RlmE"/>
</dbReference>
<dbReference type="InterPro" id="IPR015507">
    <property type="entry name" value="rRNA-MeTfrase_E"/>
</dbReference>
<comment type="caution">
    <text evidence="9">The sequence shown here is derived from an EMBL/GenBank/DDBJ whole genome shotgun (WGS) entry which is preliminary data.</text>
</comment>
<reference evidence="9 10" key="1">
    <citation type="submission" date="2019-10" db="EMBL/GenBank/DDBJ databases">
        <authorList>
            <person name="Palmer J.M."/>
        </authorList>
    </citation>
    <scope>NUCLEOTIDE SEQUENCE [LARGE SCALE GENOMIC DNA]</scope>
    <source>
        <strain evidence="9 10">TWF696</strain>
    </source>
</reference>
<dbReference type="GO" id="GO:0005739">
    <property type="term" value="C:mitochondrion"/>
    <property type="evidence" value="ECO:0007669"/>
    <property type="project" value="TreeGrafter"/>
</dbReference>
<dbReference type="PANTHER" id="PTHR10920">
    <property type="entry name" value="RIBOSOMAL RNA METHYLTRANSFERASE"/>
    <property type="match status" value="1"/>
</dbReference>
<evidence type="ECO:0000256" key="6">
    <source>
        <dbReference type="ARBA" id="ARBA00041184"/>
    </source>
</evidence>
<gene>
    <name evidence="9" type="primary">MRM2</name>
    <name evidence="9" type="ORF">TWF696_000936</name>
</gene>
<dbReference type="InterPro" id="IPR002877">
    <property type="entry name" value="RNA_MeTrfase_FtsJ_dom"/>
</dbReference>
<dbReference type="Gene3D" id="3.40.50.150">
    <property type="entry name" value="Vaccinia Virus protein VP39"/>
    <property type="match status" value="1"/>
</dbReference>
<dbReference type="EMBL" id="JAVHNQ010000001">
    <property type="protein sequence ID" value="KAK6359799.1"/>
    <property type="molecule type" value="Genomic_DNA"/>
</dbReference>
<accession>A0AAV9VD82</accession>
<organism evidence="9 10">
    <name type="scientific">Orbilia brochopaga</name>
    <dbReference type="NCBI Taxonomy" id="3140254"/>
    <lineage>
        <taxon>Eukaryota</taxon>
        <taxon>Fungi</taxon>
        <taxon>Dikarya</taxon>
        <taxon>Ascomycota</taxon>
        <taxon>Pezizomycotina</taxon>
        <taxon>Orbiliomycetes</taxon>
        <taxon>Orbiliales</taxon>
        <taxon>Orbiliaceae</taxon>
        <taxon>Orbilia</taxon>
    </lineage>
</organism>
<proteinExistence type="inferred from homology"/>
<dbReference type="AlphaFoldDB" id="A0AAV9VD82"/>
<dbReference type="HAMAP" id="MF_01547">
    <property type="entry name" value="RNA_methyltr_E"/>
    <property type="match status" value="1"/>
</dbReference>
<dbReference type="PANTHER" id="PTHR10920:SF18">
    <property type="entry name" value="RRNA METHYLTRANSFERASE 2, MITOCHONDRIAL"/>
    <property type="match status" value="1"/>
</dbReference>
<keyword evidence="2" id="KW-0698">rRNA processing</keyword>
<feature type="domain" description="Ribosomal RNA methyltransferase FtsJ" evidence="8">
    <location>
        <begin position="98"/>
        <end position="349"/>
    </location>
</feature>
<evidence type="ECO:0000313" key="10">
    <source>
        <dbReference type="Proteomes" id="UP001375240"/>
    </source>
</evidence>
<dbReference type="Proteomes" id="UP001375240">
    <property type="component" value="Unassembled WGS sequence"/>
</dbReference>
<protein>
    <recommendedName>
        <fullName evidence="6">rRNA methyltransferase 2, mitochondrial</fullName>
    </recommendedName>
</protein>
<comment type="similarity">
    <text evidence="1">Belongs to the class I-like SAM-binding methyltransferase superfamily. RNA methyltransferase RlmE family.</text>
</comment>